<reference evidence="2 3" key="1">
    <citation type="submission" date="2024-09" db="EMBL/GenBank/DDBJ databases">
        <authorList>
            <person name="Sun Q."/>
            <person name="Mori K."/>
        </authorList>
    </citation>
    <scope>NUCLEOTIDE SEQUENCE [LARGE SCALE GENOMIC DNA]</scope>
    <source>
        <strain evidence="2 3">CCM 7609</strain>
    </source>
</reference>
<gene>
    <name evidence="2" type="ORF">ACFFX0_16280</name>
</gene>
<comment type="caution">
    <text evidence="2">The sequence shown here is derived from an EMBL/GenBank/DDBJ whole genome shotgun (WGS) entry which is preliminary data.</text>
</comment>
<organism evidence="2 3">
    <name type="scientific">Citricoccus parietis</name>
    <dbReference type="NCBI Taxonomy" id="592307"/>
    <lineage>
        <taxon>Bacteria</taxon>
        <taxon>Bacillati</taxon>
        <taxon>Actinomycetota</taxon>
        <taxon>Actinomycetes</taxon>
        <taxon>Micrococcales</taxon>
        <taxon>Micrococcaceae</taxon>
        <taxon>Citricoccus</taxon>
    </lineage>
</organism>
<proteinExistence type="predicted"/>
<feature type="region of interest" description="Disordered" evidence="1">
    <location>
        <begin position="1"/>
        <end position="72"/>
    </location>
</feature>
<keyword evidence="3" id="KW-1185">Reference proteome</keyword>
<dbReference type="Proteomes" id="UP001589575">
    <property type="component" value="Unassembled WGS sequence"/>
</dbReference>
<name>A0ABV5G188_9MICC</name>
<protein>
    <submittedName>
        <fullName evidence="2">Uncharacterized protein</fullName>
    </submittedName>
</protein>
<evidence type="ECO:0000256" key="1">
    <source>
        <dbReference type="SAM" id="MobiDB-lite"/>
    </source>
</evidence>
<sequence length="72" mass="7728">MCSRRAGWQHTAVGSTVDVPSDRTGCASPPRFPVQSLGTRRCGGGGSAGVRLDEVRQPRHGHHDHVPDHPVH</sequence>
<evidence type="ECO:0000313" key="3">
    <source>
        <dbReference type="Proteomes" id="UP001589575"/>
    </source>
</evidence>
<dbReference type="EMBL" id="JBHMFI010000001">
    <property type="protein sequence ID" value="MFB9072670.1"/>
    <property type="molecule type" value="Genomic_DNA"/>
</dbReference>
<evidence type="ECO:0000313" key="2">
    <source>
        <dbReference type="EMBL" id="MFB9072670.1"/>
    </source>
</evidence>
<accession>A0ABV5G188</accession>